<dbReference type="Proteomes" id="UP001187192">
    <property type="component" value="Unassembled WGS sequence"/>
</dbReference>
<name>A0AA88DDI1_FICCA</name>
<comment type="caution">
    <text evidence="2">The sequence shown here is derived from an EMBL/GenBank/DDBJ whole genome shotgun (WGS) entry which is preliminary data.</text>
</comment>
<evidence type="ECO:0000313" key="2">
    <source>
        <dbReference type="EMBL" id="GMN54085.1"/>
    </source>
</evidence>
<protein>
    <submittedName>
        <fullName evidence="2">Uncharacterized protein</fullName>
    </submittedName>
</protein>
<feature type="region of interest" description="Disordered" evidence="1">
    <location>
        <begin position="1"/>
        <end position="60"/>
    </location>
</feature>
<proteinExistence type="predicted"/>
<dbReference type="AlphaFoldDB" id="A0AA88DDI1"/>
<evidence type="ECO:0000313" key="3">
    <source>
        <dbReference type="Proteomes" id="UP001187192"/>
    </source>
</evidence>
<gene>
    <name evidence="2" type="ORF">TIFTF001_023231</name>
</gene>
<sequence length="60" mass="6892">MGFEEEIVGRSRGGDWKREREGEARERMNGGVAAGEIERREMEGEGQERKEGGRQRLEAR</sequence>
<feature type="compositionally biased region" description="Basic and acidic residues" evidence="1">
    <location>
        <begin position="36"/>
        <end position="60"/>
    </location>
</feature>
<keyword evidence="3" id="KW-1185">Reference proteome</keyword>
<organism evidence="2 3">
    <name type="scientific">Ficus carica</name>
    <name type="common">Common fig</name>
    <dbReference type="NCBI Taxonomy" id="3494"/>
    <lineage>
        <taxon>Eukaryota</taxon>
        <taxon>Viridiplantae</taxon>
        <taxon>Streptophyta</taxon>
        <taxon>Embryophyta</taxon>
        <taxon>Tracheophyta</taxon>
        <taxon>Spermatophyta</taxon>
        <taxon>Magnoliopsida</taxon>
        <taxon>eudicotyledons</taxon>
        <taxon>Gunneridae</taxon>
        <taxon>Pentapetalae</taxon>
        <taxon>rosids</taxon>
        <taxon>fabids</taxon>
        <taxon>Rosales</taxon>
        <taxon>Moraceae</taxon>
        <taxon>Ficeae</taxon>
        <taxon>Ficus</taxon>
    </lineage>
</organism>
<reference evidence="2" key="1">
    <citation type="submission" date="2023-07" db="EMBL/GenBank/DDBJ databases">
        <title>draft genome sequence of fig (Ficus carica).</title>
        <authorList>
            <person name="Takahashi T."/>
            <person name="Nishimura K."/>
        </authorList>
    </citation>
    <scope>NUCLEOTIDE SEQUENCE</scope>
</reference>
<feature type="compositionally biased region" description="Basic and acidic residues" evidence="1">
    <location>
        <begin position="7"/>
        <end position="28"/>
    </location>
</feature>
<dbReference type="EMBL" id="BTGU01000049">
    <property type="protein sequence ID" value="GMN54085.1"/>
    <property type="molecule type" value="Genomic_DNA"/>
</dbReference>
<evidence type="ECO:0000256" key="1">
    <source>
        <dbReference type="SAM" id="MobiDB-lite"/>
    </source>
</evidence>
<accession>A0AA88DDI1</accession>